<evidence type="ECO:0000256" key="2">
    <source>
        <dbReference type="ARBA" id="ARBA00007617"/>
    </source>
</evidence>
<evidence type="ECO:0000313" key="9">
    <source>
        <dbReference type="EMBL" id="MQL84149.1"/>
    </source>
</evidence>
<keyword evidence="10" id="KW-1185">Reference proteome</keyword>
<organism evidence="9 10">
    <name type="scientific">Colocasia esculenta</name>
    <name type="common">Wild taro</name>
    <name type="synonym">Arum esculentum</name>
    <dbReference type="NCBI Taxonomy" id="4460"/>
    <lineage>
        <taxon>Eukaryota</taxon>
        <taxon>Viridiplantae</taxon>
        <taxon>Streptophyta</taxon>
        <taxon>Embryophyta</taxon>
        <taxon>Tracheophyta</taxon>
        <taxon>Spermatophyta</taxon>
        <taxon>Magnoliopsida</taxon>
        <taxon>Liliopsida</taxon>
        <taxon>Araceae</taxon>
        <taxon>Aroideae</taxon>
        <taxon>Colocasieae</taxon>
        <taxon>Colocasia</taxon>
    </lineage>
</organism>
<dbReference type="GO" id="GO:0006623">
    <property type="term" value="P:protein targeting to vacuole"/>
    <property type="evidence" value="ECO:0007669"/>
    <property type="project" value="TreeGrafter"/>
</dbReference>
<comment type="subcellular location">
    <subcellularLocation>
        <location evidence="1">Endosome</location>
    </subcellularLocation>
</comment>
<dbReference type="PANTHER" id="PTHR13678:SF2">
    <property type="entry name" value="VACUOLAR PROTEIN SORTING-ASSOCIATED PROTEIN 37A"/>
    <property type="match status" value="1"/>
</dbReference>
<dbReference type="InterPro" id="IPR037202">
    <property type="entry name" value="ESCRT_assembly_dom"/>
</dbReference>
<dbReference type="AlphaFoldDB" id="A0A843UWX9"/>
<protein>
    <recommendedName>
        <fullName evidence="8">VPS37 C-terminal domain-containing protein</fullName>
    </recommendedName>
</protein>
<keyword evidence="4" id="KW-0967">Endosome</keyword>
<evidence type="ECO:0000259" key="8">
    <source>
        <dbReference type="PROSITE" id="PS51314"/>
    </source>
</evidence>
<gene>
    <name evidence="9" type="ORF">Taro_016657</name>
</gene>
<dbReference type="Proteomes" id="UP000652761">
    <property type="component" value="Unassembled WGS sequence"/>
</dbReference>
<feature type="compositionally biased region" description="Low complexity" evidence="7">
    <location>
        <begin position="49"/>
        <end position="72"/>
    </location>
</feature>
<dbReference type="OrthoDB" id="10260857at2759"/>
<evidence type="ECO:0000313" key="10">
    <source>
        <dbReference type="Proteomes" id="UP000652761"/>
    </source>
</evidence>
<dbReference type="InterPro" id="IPR009851">
    <property type="entry name" value="Mod_r"/>
</dbReference>
<sequence>MNWKFPTSFLGSGVWQYAPLPSLLTVYHVHRSGQEQNQAQDIPTQSWYPPSVVDLSTSSSRPSVSSGSSSISAHQRPSDNLQSPSSGQPSPAEAAGTIARLKDKRMMVRTPELVFGSTRHTLIVGGDTQIRHRHPFGLRIDVHYVDCSVDELRKLLTDKDAYNSFFHSLEQVKVQNNLRDELEKETLQLARENLDKEPQILELRNQCQIIRATEVAAALEKLSELEKQKEETLKFYSPHMLLQKLQDANDKVEEESDMLHRQLLENQIDLSAFVQRYKKLRAIYHRRALIHLAAKTSAI</sequence>
<dbReference type="SUPFAM" id="SSF140111">
    <property type="entry name" value="Endosomal sorting complex assembly domain"/>
    <property type="match status" value="1"/>
</dbReference>
<dbReference type="Pfam" id="PF07200">
    <property type="entry name" value="Mod_r"/>
    <property type="match status" value="1"/>
</dbReference>
<feature type="compositionally biased region" description="Polar residues" evidence="7">
    <location>
        <begin position="36"/>
        <end position="48"/>
    </location>
</feature>
<dbReference type="InterPro" id="IPR029012">
    <property type="entry name" value="Helix_hairpin_bin_sf"/>
</dbReference>
<feature type="region of interest" description="Disordered" evidence="7">
    <location>
        <begin position="36"/>
        <end position="101"/>
    </location>
</feature>
<evidence type="ECO:0000256" key="4">
    <source>
        <dbReference type="ARBA" id="ARBA00022753"/>
    </source>
</evidence>
<dbReference type="GO" id="GO:0000813">
    <property type="term" value="C:ESCRT I complex"/>
    <property type="evidence" value="ECO:0007669"/>
    <property type="project" value="TreeGrafter"/>
</dbReference>
<dbReference type="PROSITE" id="PS51314">
    <property type="entry name" value="VPS37_C"/>
    <property type="match status" value="1"/>
</dbReference>
<reference evidence="9" key="1">
    <citation type="submission" date="2017-07" db="EMBL/GenBank/DDBJ databases">
        <title>Taro Niue Genome Assembly and Annotation.</title>
        <authorList>
            <person name="Atibalentja N."/>
            <person name="Keating K."/>
            <person name="Fields C.J."/>
        </authorList>
    </citation>
    <scope>NUCLEOTIDE SEQUENCE</scope>
    <source>
        <strain evidence="9">Niue_2</strain>
        <tissue evidence="9">Leaf</tissue>
    </source>
</reference>
<dbReference type="GO" id="GO:0043162">
    <property type="term" value="P:ubiquitin-dependent protein catabolic process via the multivesicular body sorting pathway"/>
    <property type="evidence" value="ECO:0007669"/>
    <property type="project" value="TreeGrafter"/>
</dbReference>
<dbReference type="PANTHER" id="PTHR13678">
    <property type="entry name" value="VACUOLAR PROTEIN SORTING-ASSOCIATED PROTEIN 37"/>
    <property type="match status" value="1"/>
</dbReference>
<evidence type="ECO:0000256" key="3">
    <source>
        <dbReference type="ARBA" id="ARBA00022448"/>
    </source>
</evidence>
<comment type="similarity">
    <text evidence="2">Belongs to the VPS37 family.</text>
</comment>
<feature type="domain" description="VPS37 C-terminal" evidence="8">
    <location>
        <begin position="219"/>
        <end position="299"/>
    </location>
</feature>
<evidence type="ECO:0000256" key="5">
    <source>
        <dbReference type="ARBA" id="ARBA00022927"/>
    </source>
</evidence>
<keyword evidence="3 6" id="KW-0813">Transport</keyword>
<evidence type="ECO:0000256" key="6">
    <source>
        <dbReference type="PROSITE-ProRule" id="PRU00646"/>
    </source>
</evidence>
<evidence type="ECO:0000256" key="1">
    <source>
        <dbReference type="ARBA" id="ARBA00004177"/>
    </source>
</evidence>
<keyword evidence="5 6" id="KW-0653">Protein transport</keyword>
<proteinExistence type="inferred from homology"/>
<dbReference type="Gene3D" id="1.10.287.660">
    <property type="entry name" value="Helix hairpin bin"/>
    <property type="match status" value="1"/>
</dbReference>
<dbReference type="EMBL" id="NMUH01000742">
    <property type="protein sequence ID" value="MQL84149.1"/>
    <property type="molecule type" value="Genomic_DNA"/>
</dbReference>
<feature type="compositionally biased region" description="Polar residues" evidence="7">
    <location>
        <begin position="73"/>
        <end position="89"/>
    </location>
</feature>
<name>A0A843UWX9_COLES</name>
<dbReference type="GO" id="GO:0006612">
    <property type="term" value="P:protein targeting to membrane"/>
    <property type="evidence" value="ECO:0007669"/>
    <property type="project" value="TreeGrafter"/>
</dbReference>
<accession>A0A843UWX9</accession>
<evidence type="ECO:0000256" key="7">
    <source>
        <dbReference type="SAM" id="MobiDB-lite"/>
    </source>
</evidence>
<comment type="caution">
    <text evidence="9">The sequence shown here is derived from an EMBL/GenBank/DDBJ whole genome shotgun (WGS) entry which is preliminary data.</text>
</comment>